<dbReference type="GO" id="GO:0003677">
    <property type="term" value="F:DNA binding"/>
    <property type="evidence" value="ECO:0007669"/>
    <property type="project" value="InterPro"/>
</dbReference>
<accession>A0A149V6U1</accession>
<dbReference type="RefSeq" id="WP_061490724.1">
    <property type="nucleotide sequence ID" value="NZ_LHZZ01000487.1"/>
</dbReference>
<dbReference type="EMBL" id="LHZZ01000487">
    <property type="protein sequence ID" value="KXV75894.1"/>
    <property type="molecule type" value="Genomic_DNA"/>
</dbReference>
<name>A0A149V6U1_9PROT</name>
<dbReference type="Gene3D" id="1.10.260.40">
    <property type="entry name" value="lambda repressor-like DNA-binding domains"/>
    <property type="match status" value="1"/>
</dbReference>
<dbReference type="PATRIC" id="fig|178901.15.peg.1956"/>
<dbReference type="Proteomes" id="UP000075538">
    <property type="component" value="Unassembled WGS sequence"/>
</dbReference>
<evidence type="ECO:0000313" key="1">
    <source>
        <dbReference type="EMBL" id="KXV75894.1"/>
    </source>
</evidence>
<proteinExistence type="predicted"/>
<dbReference type="InterPro" id="IPR010982">
    <property type="entry name" value="Lambda_DNA-bd_dom_sf"/>
</dbReference>
<protein>
    <recommendedName>
        <fullName evidence="3">CI repressor</fullName>
    </recommendedName>
</protein>
<comment type="caution">
    <text evidence="1">The sequence shown here is derived from an EMBL/GenBank/DDBJ whole genome shotgun (WGS) entry which is preliminary data.</text>
</comment>
<sequence>MKDAVLTEIMMLRGLNKAISEACGLSTAAVSQWRRVPKKHVEKVSVVTGRSAAELRPDLFPNPENIEEAA</sequence>
<gene>
    <name evidence="1" type="ORF">AD953_05950</name>
</gene>
<evidence type="ECO:0008006" key="3">
    <source>
        <dbReference type="Google" id="ProtNLM"/>
    </source>
</evidence>
<evidence type="ECO:0000313" key="2">
    <source>
        <dbReference type="Proteomes" id="UP000075538"/>
    </source>
</evidence>
<dbReference type="AlphaFoldDB" id="A0A149V6U1"/>
<organism evidence="1 2">
    <name type="scientific">Acetobacter malorum</name>
    <dbReference type="NCBI Taxonomy" id="178901"/>
    <lineage>
        <taxon>Bacteria</taxon>
        <taxon>Pseudomonadati</taxon>
        <taxon>Pseudomonadota</taxon>
        <taxon>Alphaproteobacteria</taxon>
        <taxon>Acetobacterales</taxon>
        <taxon>Acetobacteraceae</taxon>
        <taxon>Acetobacter</taxon>
    </lineage>
</organism>
<reference evidence="1 2" key="1">
    <citation type="submission" date="2015-06" db="EMBL/GenBank/DDBJ databases">
        <title>Improved classification and identification of acetic acid bacteria using matrix-assisted laser desorption/ionization time-of-flight mass spectrometry; Gluconobacter nephelii and Gluconobacter uchimurae are later heterotypic synonyms of Gluconobacter japonicus and Gluconobacter oxydans, respectively.</title>
        <authorList>
            <person name="Li L."/>
            <person name="Cleenwerck I."/>
            <person name="De Vuyst L."/>
            <person name="Vandamme P."/>
        </authorList>
    </citation>
    <scope>NUCLEOTIDE SEQUENCE [LARGE SCALE GENOMIC DNA]</scope>
    <source>
        <strain evidence="1 2">LMG 1604</strain>
    </source>
</reference>